<keyword evidence="3" id="KW-0238">DNA-binding</keyword>
<comment type="caution">
    <text evidence="8">The sequence shown here is derived from an EMBL/GenBank/DDBJ whole genome shotgun (WGS) entry which is preliminary data.</text>
</comment>
<keyword evidence="9" id="KW-1185">Reference proteome</keyword>
<name>A0ABU4VPM1_9ACTN</name>
<dbReference type="Pfam" id="PF00196">
    <property type="entry name" value="GerE"/>
    <property type="match status" value="1"/>
</dbReference>
<feature type="modified residue" description="4-aspartylphosphate" evidence="5">
    <location>
        <position position="65"/>
    </location>
</feature>
<dbReference type="SMART" id="SM00421">
    <property type="entry name" value="HTH_LUXR"/>
    <property type="match status" value="1"/>
</dbReference>
<evidence type="ECO:0000256" key="5">
    <source>
        <dbReference type="PROSITE-ProRule" id="PRU00169"/>
    </source>
</evidence>
<dbReference type="CDD" id="cd17535">
    <property type="entry name" value="REC_NarL-like"/>
    <property type="match status" value="1"/>
</dbReference>
<dbReference type="SUPFAM" id="SSF52172">
    <property type="entry name" value="CheY-like"/>
    <property type="match status" value="1"/>
</dbReference>
<dbReference type="Pfam" id="PF00072">
    <property type="entry name" value="Response_reg"/>
    <property type="match status" value="1"/>
</dbReference>
<keyword evidence="2" id="KW-0805">Transcription regulation</keyword>
<evidence type="ECO:0000256" key="2">
    <source>
        <dbReference type="ARBA" id="ARBA00023015"/>
    </source>
</evidence>
<dbReference type="SUPFAM" id="SSF46894">
    <property type="entry name" value="C-terminal effector domain of the bipartite response regulators"/>
    <property type="match status" value="1"/>
</dbReference>
<dbReference type="PRINTS" id="PR00038">
    <property type="entry name" value="HTHLUXR"/>
</dbReference>
<reference evidence="8 9" key="1">
    <citation type="submission" date="2023-11" db="EMBL/GenBank/DDBJ databases">
        <authorList>
            <person name="Xu M."/>
            <person name="Jiang T."/>
        </authorList>
    </citation>
    <scope>NUCLEOTIDE SEQUENCE [LARGE SCALE GENOMIC DNA]</scope>
    <source>
        <strain evidence="8 9">SD</strain>
    </source>
</reference>
<dbReference type="PROSITE" id="PS00622">
    <property type="entry name" value="HTH_LUXR_1"/>
    <property type="match status" value="1"/>
</dbReference>
<dbReference type="SMART" id="SM00448">
    <property type="entry name" value="REC"/>
    <property type="match status" value="1"/>
</dbReference>
<keyword evidence="4" id="KW-0804">Transcription</keyword>
<dbReference type="EMBL" id="JAXAVX010000021">
    <property type="protein sequence ID" value="MDX8153805.1"/>
    <property type="molecule type" value="Genomic_DNA"/>
</dbReference>
<feature type="domain" description="Response regulatory" evidence="7">
    <location>
        <begin position="14"/>
        <end position="130"/>
    </location>
</feature>
<protein>
    <submittedName>
        <fullName evidence="8">Response regulator transcription factor</fullName>
    </submittedName>
</protein>
<feature type="domain" description="HTH luxR-type" evidence="6">
    <location>
        <begin position="157"/>
        <end position="222"/>
    </location>
</feature>
<dbReference type="InterPro" id="IPR011006">
    <property type="entry name" value="CheY-like_superfamily"/>
</dbReference>
<evidence type="ECO:0000256" key="1">
    <source>
        <dbReference type="ARBA" id="ARBA00022553"/>
    </source>
</evidence>
<evidence type="ECO:0000256" key="4">
    <source>
        <dbReference type="ARBA" id="ARBA00023163"/>
    </source>
</evidence>
<evidence type="ECO:0000313" key="8">
    <source>
        <dbReference type="EMBL" id="MDX8153805.1"/>
    </source>
</evidence>
<dbReference type="InterPro" id="IPR058245">
    <property type="entry name" value="NreC/VraR/RcsB-like_REC"/>
</dbReference>
<proteinExistence type="predicted"/>
<evidence type="ECO:0000259" key="7">
    <source>
        <dbReference type="PROSITE" id="PS50110"/>
    </source>
</evidence>
<gene>
    <name evidence="8" type="ORF">SK069_19565</name>
</gene>
<keyword evidence="1 5" id="KW-0597">Phosphoprotein</keyword>
<evidence type="ECO:0000256" key="3">
    <source>
        <dbReference type="ARBA" id="ARBA00023125"/>
    </source>
</evidence>
<dbReference type="InterPro" id="IPR016032">
    <property type="entry name" value="Sig_transdc_resp-reg_C-effctor"/>
</dbReference>
<dbReference type="RefSeq" id="WP_319955954.1">
    <property type="nucleotide sequence ID" value="NZ_JAXAVX010000021.1"/>
</dbReference>
<dbReference type="CDD" id="cd06170">
    <property type="entry name" value="LuxR_C_like"/>
    <property type="match status" value="1"/>
</dbReference>
<dbReference type="PROSITE" id="PS50043">
    <property type="entry name" value="HTH_LUXR_2"/>
    <property type="match status" value="1"/>
</dbReference>
<evidence type="ECO:0000259" key="6">
    <source>
        <dbReference type="PROSITE" id="PS50043"/>
    </source>
</evidence>
<dbReference type="InterPro" id="IPR000792">
    <property type="entry name" value="Tscrpt_reg_LuxR_C"/>
</dbReference>
<evidence type="ECO:0000313" key="9">
    <source>
        <dbReference type="Proteomes" id="UP001277761"/>
    </source>
</evidence>
<accession>A0ABU4VPM1</accession>
<sequence>MASPDPRSDAPPLKLVLADDEAVLRAGLRAILEAEDDLRVVGEASDGAEAVEVTLATHADVVFMDVRMPRLDGIAATRRLVAAGSRARVLVLTTFDADEAVVEALRAGAAGFLLKDGAPDRLAEAARTVARGEALLAPGITRRLIEQHVERSGRPELRPALDALTPRELDVLRELAAGRSNAEIAAALFLAEATVKTHLTSILAKLGLRSRVQAVVYAYESGLVVPGAGGD</sequence>
<dbReference type="InterPro" id="IPR001789">
    <property type="entry name" value="Sig_transdc_resp-reg_receiver"/>
</dbReference>
<dbReference type="PROSITE" id="PS50110">
    <property type="entry name" value="RESPONSE_REGULATORY"/>
    <property type="match status" value="1"/>
</dbReference>
<dbReference type="Proteomes" id="UP001277761">
    <property type="component" value="Unassembled WGS sequence"/>
</dbReference>
<dbReference type="InterPro" id="IPR039420">
    <property type="entry name" value="WalR-like"/>
</dbReference>
<organism evidence="8 9">
    <name type="scientific">Patulibacter brassicae</name>
    <dbReference type="NCBI Taxonomy" id="1705717"/>
    <lineage>
        <taxon>Bacteria</taxon>
        <taxon>Bacillati</taxon>
        <taxon>Actinomycetota</taxon>
        <taxon>Thermoleophilia</taxon>
        <taxon>Solirubrobacterales</taxon>
        <taxon>Patulibacteraceae</taxon>
        <taxon>Patulibacter</taxon>
    </lineage>
</organism>
<dbReference type="PANTHER" id="PTHR43214:SF24">
    <property type="entry name" value="TRANSCRIPTIONAL REGULATORY PROTEIN NARL-RELATED"/>
    <property type="match status" value="1"/>
</dbReference>
<dbReference type="PANTHER" id="PTHR43214">
    <property type="entry name" value="TWO-COMPONENT RESPONSE REGULATOR"/>
    <property type="match status" value="1"/>
</dbReference>
<dbReference type="Gene3D" id="3.40.50.2300">
    <property type="match status" value="1"/>
</dbReference>